<dbReference type="Pfam" id="PF22187">
    <property type="entry name" value="DUF6946"/>
    <property type="match status" value="1"/>
</dbReference>
<protein>
    <recommendedName>
        <fullName evidence="1">DUF6946 domain-containing protein</fullName>
    </recommendedName>
</protein>
<dbReference type="Proteomes" id="UP001519273">
    <property type="component" value="Unassembled WGS sequence"/>
</dbReference>
<comment type="caution">
    <text evidence="2">The sequence shown here is derived from an EMBL/GenBank/DDBJ whole genome shotgun (WGS) entry which is preliminary data.</text>
</comment>
<reference evidence="2 3" key="1">
    <citation type="submission" date="2021-03" db="EMBL/GenBank/DDBJ databases">
        <title>Genomic Encyclopedia of Type Strains, Phase IV (KMG-IV): sequencing the most valuable type-strain genomes for metagenomic binning, comparative biology and taxonomic classification.</title>
        <authorList>
            <person name="Goeker M."/>
        </authorList>
    </citation>
    <scope>NUCLEOTIDE SEQUENCE [LARGE SCALE GENOMIC DNA]</scope>
    <source>
        <strain evidence="2 3">DSM 23491</strain>
    </source>
</reference>
<evidence type="ECO:0000259" key="1">
    <source>
        <dbReference type="Pfam" id="PF22187"/>
    </source>
</evidence>
<accession>A0ABS4GZJ5</accession>
<feature type="domain" description="DUF6946" evidence="1">
    <location>
        <begin position="9"/>
        <end position="135"/>
    </location>
</feature>
<gene>
    <name evidence="2" type="ORF">J2Z20_000166</name>
</gene>
<evidence type="ECO:0000313" key="3">
    <source>
        <dbReference type="Proteomes" id="UP001519273"/>
    </source>
</evidence>
<evidence type="ECO:0000313" key="2">
    <source>
        <dbReference type="EMBL" id="MBP1935305.1"/>
    </source>
</evidence>
<keyword evidence="3" id="KW-1185">Reference proteome</keyword>
<organism evidence="2 3">
    <name type="scientific">Paenibacillus sediminis</name>
    <dbReference type="NCBI Taxonomy" id="664909"/>
    <lineage>
        <taxon>Bacteria</taxon>
        <taxon>Bacillati</taxon>
        <taxon>Bacillota</taxon>
        <taxon>Bacilli</taxon>
        <taxon>Bacillales</taxon>
        <taxon>Paenibacillaceae</taxon>
        <taxon>Paenibacillus</taxon>
    </lineage>
</organism>
<dbReference type="InterPro" id="IPR054024">
    <property type="entry name" value="DUF6946"/>
</dbReference>
<name>A0ABS4GZJ5_9BACL</name>
<sequence>MKHFCIQMNDLNVWRSFLADPEKQWKKGYSAYELAHSWTACEGLPSSIRGVFSNTEFENMKILYVFPEHEVYLDNQKAPSQNDLFVLGKADRDLVVIMVEGKVEEPFGELVKDWLEQASDGKRKRLAFLRETCSLRIP</sequence>
<dbReference type="EMBL" id="JAGGKP010000001">
    <property type="protein sequence ID" value="MBP1935305.1"/>
    <property type="molecule type" value="Genomic_DNA"/>
</dbReference>
<proteinExistence type="predicted"/>